<gene>
    <name evidence="1" type="ORF">Tci_927873</name>
</gene>
<comment type="caution">
    <text evidence="1">The sequence shown here is derived from an EMBL/GenBank/DDBJ whole genome shotgun (WGS) entry which is preliminary data.</text>
</comment>
<dbReference type="EMBL" id="BKCJ011823217">
    <property type="protein sequence ID" value="GFD55904.1"/>
    <property type="molecule type" value="Genomic_DNA"/>
</dbReference>
<organism evidence="1">
    <name type="scientific">Tanacetum cinerariifolium</name>
    <name type="common">Dalmatian daisy</name>
    <name type="synonym">Chrysanthemum cinerariifolium</name>
    <dbReference type="NCBI Taxonomy" id="118510"/>
    <lineage>
        <taxon>Eukaryota</taxon>
        <taxon>Viridiplantae</taxon>
        <taxon>Streptophyta</taxon>
        <taxon>Embryophyta</taxon>
        <taxon>Tracheophyta</taxon>
        <taxon>Spermatophyta</taxon>
        <taxon>Magnoliopsida</taxon>
        <taxon>eudicotyledons</taxon>
        <taxon>Gunneridae</taxon>
        <taxon>Pentapetalae</taxon>
        <taxon>asterids</taxon>
        <taxon>campanulids</taxon>
        <taxon>Asterales</taxon>
        <taxon>Asteraceae</taxon>
        <taxon>Asteroideae</taxon>
        <taxon>Anthemideae</taxon>
        <taxon>Anthemidinae</taxon>
        <taxon>Tanacetum</taxon>
    </lineage>
</organism>
<name>A0A699XHA9_TANCI</name>
<proteinExistence type="predicted"/>
<accession>A0A699XHA9</accession>
<reference evidence="1" key="1">
    <citation type="journal article" date="2019" name="Sci. Rep.">
        <title>Draft genome of Tanacetum cinerariifolium, the natural source of mosquito coil.</title>
        <authorList>
            <person name="Yamashiro T."/>
            <person name="Shiraishi A."/>
            <person name="Satake H."/>
            <person name="Nakayama K."/>
        </authorList>
    </citation>
    <scope>NUCLEOTIDE SEQUENCE</scope>
</reference>
<protein>
    <submittedName>
        <fullName evidence="1">Uncharacterized protein</fullName>
    </submittedName>
</protein>
<dbReference type="AlphaFoldDB" id="A0A699XHA9"/>
<sequence length="30" mass="3369">MSRKLAVIACFAPRLLVVAAALLRVTYMYQ</sequence>
<evidence type="ECO:0000313" key="1">
    <source>
        <dbReference type="EMBL" id="GFD55904.1"/>
    </source>
</evidence>
<feature type="non-terminal residue" evidence="1">
    <location>
        <position position="30"/>
    </location>
</feature>